<gene>
    <name evidence="5" type="primary">s100pbp</name>
    <name evidence="5" type="ORF">DAT39_013689</name>
</gene>
<evidence type="ECO:0000256" key="1">
    <source>
        <dbReference type="ARBA" id="ARBA00004123"/>
    </source>
</evidence>
<keyword evidence="6" id="KW-1185">Reference proteome</keyword>
<dbReference type="GO" id="GO:0005634">
    <property type="term" value="C:nucleus"/>
    <property type="evidence" value="ECO:0007669"/>
    <property type="project" value="UniProtKB-SubCell"/>
</dbReference>
<dbReference type="Proteomes" id="UP000727407">
    <property type="component" value="Unassembled WGS sequence"/>
</dbReference>
<dbReference type="AlphaFoldDB" id="A0A8J4TVY7"/>
<dbReference type="GO" id="GO:0048306">
    <property type="term" value="F:calcium-dependent protein binding"/>
    <property type="evidence" value="ECO:0007669"/>
    <property type="project" value="InterPro"/>
</dbReference>
<dbReference type="InterPro" id="IPR026097">
    <property type="entry name" value="S100PBP"/>
</dbReference>
<feature type="region of interest" description="Disordered" evidence="4">
    <location>
        <begin position="146"/>
        <end position="169"/>
    </location>
</feature>
<organism evidence="5 6">
    <name type="scientific">Clarias magur</name>
    <name type="common">Asian catfish</name>
    <name type="synonym">Macropteronotus magur</name>
    <dbReference type="NCBI Taxonomy" id="1594786"/>
    <lineage>
        <taxon>Eukaryota</taxon>
        <taxon>Metazoa</taxon>
        <taxon>Chordata</taxon>
        <taxon>Craniata</taxon>
        <taxon>Vertebrata</taxon>
        <taxon>Euteleostomi</taxon>
        <taxon>Actinopterygii</taxon>
        <taxon>Neopterygii</taxon>
        <taxon>Teleostei</taxon>
        <taxon>Ostariophysi</taxon>
        <taxon>Siluriformes</taxon>
        <taxon>Clariidae</taxon>
        <taxon>Clarias</taxon>
    </lineage>
</organism>
<comment type="subcellular location">
    <subcellularLocation>
        <location evidence="1">Nucleus</location>
    </subcellularLocation>
</comment>
<protein>
    <recommendedName>
        <fullName evidence="2">S100P-binding protein</fullName>
    </recommendedName>
</protein>
<evidence type="ECO:0000313" key="6">
    <source>
        <dbReference type="Proteomes" id="UP000727407"/>
    </source>
</evidence>
<evidence type="ECO:0000256" key="2">
    <source>
        <dbReference type="ARBA" id="ARBA00020595"/>
    </source>
</evidence>
<dbReference type="OrthoDB" id="8945510at2759"/>
<name>A0A8J4TVY7_CLAMG</name>
<proteinExistence type="predicted"/>
<reference evidence="5" key="1">
    <citation type="submission" date="2020-07" db="EMBL/GenBank/DDBJ databases">
        <title>Clarias magur genome sequencing, assembly and annotation.</title>
        <authorList>
            <person name="Kushwaha B."/>
            <person name="Kumar R."/>
            <person name="Das P."/>
            <person name="Joshi C.G."/>
            <person name="Kumar D."/>
            <person name="Nagpure N.S."/>
            <person name="Pandey M."/>
            <person name="Agarwal S."/>
            <person name="Srivastava S."/>
            <person name="Singh M."/>
            <person name="Sahoo L."/>
            <person name="Jayasankar P."/>
            <person name="Meher P.K."/>
            <person name="Koringa P.G."/>
            <person name="Iquebal M.A."/>
            <person name="Das S.P."/>
            <person name="Bit A."/>
            <person name="Patnaik S."/>
            <person name="Patel N."/>
            <person name="Shah T.M."/>
            <person name="Hinsu A."/>
            <person name="Jena J.K."/>
        </authorList>
    </citation>
    <scope>NUCLEOTIDE SEQUENCE</scope>
    <source>
        <strain evidence="5">CIFAMagur01</strain>
        <tissue evidence="5">Testis</tissue>
    </source>
</reference>
<keyword evidence="3" id="KW-0539">Nucleus</keyword>
<dbReference type="EMBL" id="QNUK01000270">
    <property type="protein sequence ID" value="KAF5896608.1"/>
    <property type="molecule type" value="Genomic_DNA"/>
</dbReference>
<evidence type="ECO:0000313" key="5">
    <source>
        <dbReference type="EMBL" id="KAF5896608.1"/>
    </source>
</evidence>
<comment type="caution">
    <text evidence="5">The sequence shown here is derived from an EMBL/GenBank/DDBJ whole genome shotgun (WGS) entry which is preliminary data.</text>
</comment>
<evidence type="ECO:0000256" key="4">
    <source>
        <dbReference type="SAM" id="MobiDB-lite"/>
    </source>
</evidence>
<feature type="non-terminal residue" evidence="5">
    <location>
        <position position="467"/>
    </location>
</feature>
<accession>A0A8J4TVY7</accession>
<evidence type="ECO:0000256" key="3">
    <source>
        <dbReference type="ARBA" id="ARBA00023242"/>
    </source>
</evidence>
<sequence length="467" mass="51934">MSVGRKRRLDDSCLDETYRYETPLKKPCLVSSDSGCGLDSFDTFQDVNPVSLQSSVLYDEIKKAEKSMPDQKSLDLGWIDGSGKIDVQSSSSVFVHSEDSANDFAFDYDMEGIMCLSPIDRADIGIGGLEDFSQSAHTYYEESEGHSSWYNSGQKQEKSECSLGKKTRTGSDEGYITKSYRVANPGESTVTPESKITTSDEVHFMKPYKVTVPKLSHDKRQPVSTPVMSTPLNKSKELVKRPPKLNCRLDLDKENWSSPSVLCRPVKAKSAISTSANVNLGTGNKEALSTISLLNVNKSKEGKIVRKGTSIQKSIACYNQEKQMGNRGKQDENGLLVSNQKADGEIGVTFSEETDAADSFRSALALQVHVKSNVKTVKATVCLQPEKTAASGSQRNVFIDVPRPVVLYREEDWEKEKNVYVESVKRHMTDNVQNGVMSELLHLMDTVANREREIDGRKWQHPSDLTR</sequence>
<dbReference type="Pfam" id="PF15427">
    <property type="entry name" value="S100PBPR"/>
    <property type="match status" value="1"/>
</dbReference>